<name>A0A2K3UY48_9DEIO</name>
<comment type="caution">
    <text evidence="1">The sequence shown here is derived from an EMBL/GenBank/DDBJ whole genome shotgun (WGS) entry which is preliminary data.</text>
</comment>
<dbReference type="AlphaFoldDB" id="A0A2K3UY48"/>
<evidence type="ECO:0000313" key="2">
    <source>
        <dbReference type="Proteomes" id="UP000236379"/>
    </source>
</evidence>
<keyword evidence="2" id="KW-1185">Reference proteome</keyword>
<evidence type="ECO:0000313" key="1">
    <source>
        <dbReference type="EMBL" id="PNY81454.1"/>
    </source>
</evidence>
<gene>
    <name evidence="1" type="ORF">CVO96_08715</name>
</gene>
<dbReference type="RefSeq" id="WP_103311897.1">
    <property type="nucleotide sequence ID" value="NZ_PPPD01000001.1"/>
</dbReference>
<proteinExistence type="predicted"/>
<protein>
    <submittedName>
        <fullName evidence="1">Uncharacterized protein</fullName>
    </submittedName>
</protein>
<accession>A0A2K3UY48</accession>
<dbReference type="EMBL" id="PPPD01000001">
    <property type="protein sequence ID" value="PNY81454.1"/>
    <property type="molecule type" value="Genomic_DNA"/>
</dbReference>
<dbReference type="Proteomes" id="UP000236379">
    <property type="component" value="Unassembled WGS sequence"/>
</dbReference>
<sequence>MILLRKAYRGHYIEIRPVSPQAADRALPGRALIWIDGEPLDGDFACPRATLLPALLKVATDRIDAGSLHQA</sequence>
<reference evidence="1 2" key="1">
    <citation type="submission" date="2018-01" db="EMBL/GenBank/DDBJ databases">
        <title>Deinococcus koreensis sp. nov., a radiation-resistant bacterium isolated from river water.</title>
        <authorList>
            <person name="Choi A."/>
        </authorList>
    </citation>
    <scope>NUCLEOTIDE SEQUENCE [LARGE SCALE GENOMIC DNA]</scope>
    <source>
        <strain evidence="1 2">SJW1-2</strain>
    </source>
</reference>
<organism evidence="1 2">
    <name type="scientific">Deinococcus koreensis</name>
    <dbReference type="NCBI Taxonomy" id="2054903"/>
    <lineage>
        <taxon>Bacteria</taxon>
        <taxon>Thermotogati</taxon>
        <taxon>Deinococcota</taxon>
        <taxon>Deinococci</taxon>
        <taxon>Deinococcales</taxon>
        <taxon>Deinococcaceae</taxon>
        <taxon>Deinococcus</taxon>
    </lineage>
</organism>